<organism evidence="2 3">
    <name type="scientific">Dendryphion nanum</name>
    <dbReference type="NCBI Taxonomy" id="256645"/>
    <lineage>
        <taxon>Eukaryota</taxon>
        <taxon>Fungi</taxon>
        <taxon>Dikarya</taxon>
        <taxon>Ascomycota</taxon>
        <taxon>Pezizomycotina</taxon>
        <taxon>Dothideomycetes</taxon>
        <taxon>Pleosporomycetidae</taxon>
        <taxon>Pleosporales</taxon>
        <taxon>Torulaceae</taxon>
        <taxon>Dendryphion</taxon>
    </lineage>
</organism>
<dbReference type="AlphaFoldDB" id="A0A9P9DX96"/>
<dbReference type="GO" id="GO:0044550">
    <property type="term" value="P:secondary metabolite biosynthetic process"/>
    <property type="evidence" value="ECO:0007669"/>
    <property type="project" value="TreeGrafter"/>
</dbReference>
<dbReference type="PANTHER" id="PTHR43775">
    <property type="entry name" value="FATTY ACID SYNTHASE"/>
    <property type="match status" value="1"/>
</dbReference>
<gene>
    <name evidence="2" type="ORF">B0J11DRAFT_432191</name>
</gene>
<feature type="domain" description="Beta-ketoacyl synthase-like N-terminal" evidence="1">
    <location>
        <begin position="15"/>
        <end position="63"/>
    </location>
</feature>
<name>A0A9P9DX96_9PLEO</name>
<dbReference type="Gene3D" id="3.40.47.10">
    <property type="match status" value="1"/>
</dbReference>
<dbReference type="InterPro" id="IPR014030">
    <property type="entry name" value="Ketoacyl_synth_N"/>
</dbReference>
<sequence>YAYIVVMDGNAMPRTAATGIARSILAKRVSWFFNLLGPSLHIDTICSDSIVAIDLACNSLRKSIC</sequence>
<accession>A0A9P9DX96</accession>
<dbReference type="OrthoDB" id="329835at2759"/>
<feature type="non-terminal residue" evidence="2">
    <location>
        <position position="1"/>
    </location>
</feature>
<dbReference type="EMBL" id="JAGMWT010000005">
    <property type="protein sequence ID" value="KAH7128160.1"/>
    <property type="molecule type" value="Genomic_DNA"/>
</dbReference>
<dbReference type="GO" id="GO:0006633">
    <property type="term" value="P:fatty acid biosynthetic process"/>
    <property type="evidence" value="ECO:0007669"/>
    <property type="project" value="TreeGrafter"/>
</dbReference>
<dbReference type="InterPro" id="IPR050091">
    <property type="entry name" value="PKS_NRPS_Biosynth_Enz"/>
</dbReference>
<evidence type="ECO:0000313" key="2">
    <source>
        <dbReference type="EMBL" id="KAH7128160.1"/>
    </source>
</evidence>
<evidence type="ECO:0000313" key="3">
    <source>
        <dbReference type="Proteomes" id="UP000700596"/>
    </source>
</evidence>
<dbReference type="PANTHER" id="PTHR43775:SF29">
    <property type="entry name" value="ASPERFURANONE POLYKETIDE SYNTHASE AFOG-RELATED"/>
    <property type="match status" value="1"/>
</dbReference>
<reference evidence="2" key="1">
    <citation type="journal article" date="2021" name="Nat. Commun.">
        <title>Genetic determinants of endophytism in the Arabidopsis root mycobiome.</title>
        <authorList>
            <person name="Mesny F."/>
            <person name="Miyauchi S."/>
            <person name="Thiergart T."/>
            <person name="Pickel B."/>
            <person name="Atanasova L."/>
            <person name="Karlsson M."/>
            <person name="Huettel B."/>
            <person name="Barry K.W."/>
            <person name="Haridas S."/>
            <person name="Chen C."/>
            <person name="Bauer D."/>
            <person name="Andreopoulos W."/>
            <person name="Pangilinan J."/>
            <person name="LaButti K."/>
            <person name="Riley R."/>
            <person name="Lipzen A."/>
            <person name="Clum A."/>
            <person name="Drula E."/>
            <person name="Henrissat B."/>
            <person name="Kohler A."/>
            <person name="Grigoriev I.V."/>
            <person name="Martin F.M."/>
            <person name="Hacquard S."/>
        </authorList>
    </citation>
    <scope>NUCLEOTIDE SEQUENCE</scope>
    <source>
        <strain evidence="2">MPI-CAGE-CH-0243</strain>
    </source>
</reference>
<dbReference type="GO" id="GO:0004312">
    <property type="term" value="F:fatty acid synthase activity"/>
    <property type="evidence" value="ECO:0007669"/>
    <property type="project" value="TreeGrafter"/>
</dbReference>
<dbReference type="InterPro" id="IPR016039">
    <property type="entry name" value="Thiolase-like"/>
</dbReference>
<dbReference type="SUPFAM" id="SSF53901">
    <property type="entry name" value="Thiolase-like"/>
    <property type="match status" value="1"/>
</dbReference>
<dbReference type="Proteomes" id="UP000700596">
    <property type="component" value="Unassembled WGS sequence"/>
</dbReference>
<protein>
    <recommendedName>
        <fullName evidence="1">Beta-ketoacyl synthase-like N-terminal domain-containing protein</fullName>
    </recommendedName>
</protein>
<dbReference type="Pfam" id="PF00109">
    <property type="entry name" value="ketoacyl-synt"/>
    <property type="match status" value="1"/>
</dbReference>
<keyword evidence="3" id="KW-1185">Reference proteome</keyword>
<comment type="caution">
    <text evidence="2">The sequence shown here is derived from an EMBL/GenBank/DDBJ whole genome shotgun (WGS) entry which is preliminary data.</text>
</comment>
<evidence type="ECO:0000259" key="1">
    <source>
        <dbReference type="Pfam" id="PF00109"/>
    </source>
</evidence>
<proteinExistence type="predicted"/>